<evidence type="ECO:0000259" key="1">
    <source>
        <dbReference type="Pfam" id="PF12770"/>
    </source>
</evidence>
<dbReference type="InterPro" id="IPR024983">
    <property type="entry name" value="CHAT_dom"/>
</dbReference>
<comment type="caution">
    <text evidence="2">The sequence shown here is derived from an EMBL/GenBank/DDBJ whole genome shotgun (WGS) entry which is preliminary data.</text>
</comment>
<accession>A0AAE1JEN7</accession>
<evidence type="ECO:0000313" key="2">
    <source>
        <dbReference type="EMBL" id="KAK4081537.1"/>
    </source>
</evidence>
<feature type="domain" description="CHAT" evidence="1">
    <location>
        <begin position="947"/>
        <end position="1230"/>
    </location>
</feature>
<organism evidence="2 3">
    <name type="scientific">Trichoderma aggressivum f. europaeum</name>
    <dbReference type="NCBI Taxonomy" id="173218"/>
    <lineage>
        <taxon>Eukaryota</taxon>
        <taxon>Fungi</taxon>
        <taxon>Dikarya</taxon>
        <taxon>Ascomycota</taxon>
        <taxon>Pezizomycotina</taxon>
        <taxon>Sordariomycetes</taxon>
        <taxon>Hypocreomycetidae</taxon>
        <taxon>Hypocreales</taxon>
        <taxon>Hypocreaceae</taxon>
        <taxon>Trichoderma</taxon>
    </lineage>
</organism>
<protein>
    <recommendedName>
        <fullName evidence="1">CHAT domain-containing protein</fullName>
    </recommendedName>
</protein>
<proteinExistence type="predicted"/>
<gene>
    <name evidence="2" type="ORF">Triagg1_2278</name>
</gene>
<reference evidence="2" key="1">
    <citation type="submission" date="2023-11" db="EMBL/GenBank/DDBJ databases">
        <title>The genome sequences of three competitors of mushroom-forming fungi.</title>
        <authorList>
            <person name="Beijen E."/>
            <person name="Ohm R.A."/>
        </authorList>
    </citation>
    <scope>NUCLEOTIDE SEQUENCE</scope>
    <source>
        <strain evidence="2">CBS 100526</strain>
    </source>
</reference>
<name>A0AAE1JEN7_9HYPO</name>
<dbReference type="AlphaFoldDB" id="A0AAE1JEN7"/>
<evidence type="ECO:0000313" key="3">
    <source>
        <dbReference type="Proteomes" id="UP001273209"/>
    </source>
</evidence>
<dbReference type="Proteomes" id="UP001273209">
    <property type="component" value="Unassembled WGS sequence"/>
</dbReference>
<dbReference type="EMBL" id="JAWRVG010000006">
    <property type="protein sequence ID" value="KAK4081537.1"/>
    <property type="molecule type" value="Genomic_DNA"/>
</dbReference>
<dbReference type="GeneID" id="87916346"/>
<keyword evidence="3" id="KW-1185">Reference proteome</keyword>
<dbReference type="Pfam" id="PF12770">
    <property type="entry name" value="CHAT"/>
    <property type="match status" value="1"/>
</dbReference>
<sequence>MEAHPKEPAKSSLEDIRHKIRGYRFIGHFAEATLLIEKLPEDIRHARGVAIEAVQLYLTQGQYRLAADICNNVPGPSSAEIESESFAFSNQDEDVVAFELLRTLTLRVVRFSKVKTALEIAQRFGTAWNLDKPITLDTFVGNRRKSEDRSPLTSSNEGPEIAVLGGSILHISEYRVLMISFYWKIMVAAAVHGLLDESATKASALTTISSLRQALQAMNRLQEASSLFYFEIQLIEIPEEAMQRLQNFLNVLNGDKWDVERALTLAEIFKLQIQSSDDTVLSKAEDTFKEAQKLFNKVSHTFGNIDLDFTRISFGHTFSTEEKFVQISGLVERYFEVNHYGQMMLCLTTALSVPVDAYVEQVKYTTELQQQLADEMGSEMMQNAALMRAAGSANLNASEYGFALNALEPQYMNLPKEVDPMSHSLLATTMSMIYGSFGNNMEALKAAEESLEIAKSGKSYKACSDAALILGLRHLSISEQYPRKSAEDIKWLSSAMDILKEWIESDAENGYTDGEVQKCILVGKWENLRASDEPELKTTPTEKPWIERVKNLLPSQTDVLKRSELVDLEVSMLMRQENFFESSKLSTDYLNDLDKLPFVPPMVKAQAYSRAALQEWLCYRAILGENKTTTAEERLQATTHLYSALDLANKSLQKWRQTSSSELIIRSTLALGSLLSDVLPTISEDLERELLSGFMDELQKTETICDDMRQSIIPIEGLTSLMNKRLLVAKDSSLKIYNLGVRIALRLNDSAAAWTWLQKGKSRAFSDSLGTKLLVPEKLLQRINSDQIACDLLKAEQVHLDALNEPGANHISVARELTSIRKRVQEYPPLAEIARIRNTTLNLEIDLECLDMALSRTNLSRERVKFVDWYVPSSNTKDNPQIICFVRTLDGMTRTKQLVISVTQVEAWVSKAFTYPDMAEHPLNKKTGNRLLQEMNALVDWLTDYSEEGDLLVLSPSGQLNNVPLHALFIEKRPLVERNMVVYASSAAVMSQCLDRSASARNCEERDIEETTAFFAVYEEPLHADERNLIFSHIKSLSTILPGNVFLGPEVTKSRFVETSSTATWLHYHGHASYCNEDVLQSSLILSNGEDIFDNNNAENPLLGRDELSVVDMFNTTMPQGGVHFTIIACESAAQDLSPGDEPLGIIPALLHAGATSVLGCQWPIKSSAGRAFSEAFYNEVKYMRSTTKDGDQAVNLSQALGITVGKMRRGELGAQYKQAYCWASFAMHGLWFFPDFDSET</sequence>
<dbReference type="RefSeq" id="XP_062758490.1">
    <property type="nucleotide sequence ID" value="XM_062896441.1"/>
</dbReference>